<organism evidence="1 2">
    <name type="scientific">Rotaria magnacalcarata</name>
    <dbReference type="NCBI Taxonomy" id="392030"/>
    <lineage>
        <taxon>Eukaryota</taxon>
        <taxon>Metazoa</taxon>
        <taxon>Spiralia</taxon>
        <taxon>Gnathifera</taxon>
        <taxon>Rotifera</taxon>
        <taxon>Eurotatoria</taxon>
        <taxon>Bdelloidea</taxon>
        <taxon>Philodinida</taxon>
        <taxon>Philodinidae</taxon>
        <taxon>Rotaria</taxon>
    </lineage>
</organism>
<evidence type="ECO:0000313" key="1">
    <source>
        <dbReference type="EMBL" id="CAF5151041.1"/>
    </source>
</evidence>
<sequence>DNLDDAIEQKPLRKQHRKLNITDDIELDLVKN</sequence>
<accession>A0A8S3G5A5</accession>
<gene>
    <name evidence="1" type="ORF">GIL414_LOCUS65067</name>
</gene>
<feature type="non-terminal residue" evidence="1">
    <location>
        <position position="1"/>
    </location>
</feature>
<comment type="caution">
    <text evidence="1">The sequence shown here is derived from an EMBL/GenBank/DDBJ whole genome shotgun (WGS) entry which is preliminary data.</text>
</comment>
<evidence type="ECO:0000313" key="2">
    <source>
        <dbReference type="Proteomes" id="UP000681720"/>
    </source>
</evidence>
<name>A0A8S3G5A5_9BILA</name>
<dbReference type="AlphaFoldDB" id="A0A8S3G5A5"/>
<dbReference type="EMBL" id="CAJOBJ010287743">
    <property type="protein sequence ID" value="CAF5151041.1"/>
    <property type="molecule type" value="Genomic_DNA"/>
</dbReference>
<dbReference type="Proteomes" id="UP000681720">
    <property type="component" value="Unassembled WGS sequence"/>
</dbReference>
<reference evidence="1" key="1">
    <citation type="submission" date="2021-02" db="EMBL/GenBank/DDBJ databases">
        <authorList>
            <person name="Nowell W R."/>
        </authorList>
    </citation>
    <scope>NUCLEOTIDE SEQUENCE</scope>
</reference>
<protein>
    <submittedName>
        <fullName evidence="1">Uncharacterized protein</fullName>
    </submittedName>
</protein>
<proteinExistence type="predicted"/>